<comment type="caution">
    <text evidence="2">The sequence shown here is derived from an EMBL/GenBank/DDBJ whole genome shotgun (WGS) entry which is preliminary data.</text>
</comment>
<keyword evidence="3" id="KW-1185">Reference proteome</keyword>
<evidence type="ECO:0000256" key="1">
    <source>
        <dbReference type="SAM" id="MobiDB-lite"/>
    </source>
</evidence>
<protein>
    <submittedName>
        <fullName evidence="2">Uncharacterized protein</fullName>
    </submittedName>
</protein>
<gene>
    <name evidence="2" type="ORF">M5D96_006205</name>
</gene>
<name>A0A9Q0BQL0_9MUSC</name>
<evidence type="ECO:0000313" key="2">
    <source>
        <dbReference type="EMBL" id="KAI8040265.1"/>
    </source>
</evidence>
<feature type="region of interest" description="Disordered" evidence="1">
    <location>
        <begin position="101"/>
        <end position="137"/>
    </location>
</feature>
<dbReference type="EMBL" id="JAMKOV010000004">
    <property type="protein sequence ID" value="KAI8040265.1"/>
    <property type="molecule type" value="Genomic_DNA"/>
</dbReference>
<dbReference type="Proteomes" id="UP001059596">
    <property type="component" value="Unassembled WGS sequence"/>
</dbReference>
<proteinExistence type="predicted"/>
<dbReference type="AlphaFoldDB" id="A0A9Q0BQL0"/>
<feature type="compositionally biased region" description="Polar residues" evidence="1">
    <location>
        <begin position="41"/>
        <end position="55"/>
    </location>
</feature>
<sequence length="137" mass="15762">MHPSVFFLLVDAREQRQRDLDDDEENEMDRGRQRKVKSGATKGNNSSNASNSTPGYNPFQEYEGQKRWNKNGGGGGFPRFYNQNFRQNFQQRNKFKFNRFGGPGSAKFQQQRALQRHLAAGGGFSRRQPTAQQQQQS</sequence>
<evidence type="ECO:0000313" key="3">
    <source>
        <dbReference type="Proteomes" id="UP001059596"/>
    </source>
</evidence>
<reference evidence="2" key="1">
    <citation type="journal article" date="2023" name="Genome Biol. Evol.">
        <title>Long-read-based Genome Assembly of Drosophila gunungcola Reveals Fewer Chemosensory Genes in Flower-breeding Species.</title>
        <authorList>
            <person name="Negi A."/>
            <person name="Liao B.Y."/>
            <person name="Yeh S.D."/>
        </authorList>
    </citation>
    <scope>NUCLEOTIDE SEQUENCE</scope>
    <source>
        <strain evidence="2">Sukarami</strain>
    </source>
</reference>
<organism evidence="2 3">
    <name type="scientific">Drosophila gunungcola</name>
    <name type="common">fruit fly</name>
    <dbReference type="NCBI Taxonomy" id="103775"/>
    <lineage>
        <taxon>Eukaryota</taxon>
        <taxon>Metazoa</taxon>
        <taxon>Ecdysozoa</taxon>
        <taxon>Arthropoda</taxon>
        <taxon>Hexapoda</taxon>
        <taxon>Insecta</taxon>
        <taxon>Pterygota</taxon>
        <taxon>Neoptera</taxon>
        <taxon>Endopterygota</taxon>
        <taxon>Diptera</taxon>
        <taxon>Brachycera</taxon>
        <taxon>Muscomorpha</taxon>
        <taxon>Ephydroidea</taxon>
        <taxon>Drosophilidae</taxon>
        <taxon>Drosophila</taxon>
        <taxon>Sophophora</taxon>
    </lineage>
</organism>
<feature type="region of interest" description="Disordered" evidence="1">
    <location>
        <begin position="15"/>
        <end position="84"/>
    </location>
</feature>
<accession>A0A9Q0BQL0</accession>
<feature type="compositionally biased region" description="Low complexity" evidence="1">
    <location>
        <begin position="109"/>
        <end position="119"/>
    </location>
</feature>